<proteinExistence type="predicted"/>
<sequence length="122" mass="13683">MLRHPSRVFCKEADPFCPSAHTQATHIRREETASFGPSLHTTGRPVDLMPDTSTEGEGWIPHKILSILILHTCVKTHHLIQKKKDFQRLWHQIGANCGPDLLTSLSWPLPGKRGGDGVEVKF</sequence>
<dbReference type="EMBL" id="HBJA01047729">
    <property type="protein sequence ID" value="CAE0805681.1"/>
    <property type="molecule type" value="Transcribed_RNA"/>
</dbReference>
<reference evidence="1" key="1">
    <citation type="submission" date="2021-01" db="EMBL/GenBank/DDBJ databases">
        <authorList>
            <person name="Corre E."/>
            <person name="Pelletier E."/>
            <person name="Niang G."/>
            <person name="Scheremetjew M."/>
            <person name="Finn R."/>
            <person name="Kale V."/>
            <person name="Holt S."/>
            <person name="Cochrane G."/>
            <person name="Meng A."/>
            <person name="Brown T."/>
            <person name="Cohen L."/>
        </authorList>
    </citation>
    <scope>NUCLEOTIDE SEQUENCE</scope>
    <source>
        <strain evidence="1">CCMP1594</strain>
    </source>
</reference>
<evidence type="ECO:0000313" key="1">
    <source>
        <dbReference type="EMBL" id="CAE0805681.1"/>
    </source>
</evidence>
<organism evidence="1">
    <name type="scientific">Eutreptiella gymnastica</name>
    <dbReference type="NCBI Taxonomy" id="73025"/>
    <lineage>
        <taxon>Eukaryota</taxon>
        <taxon>Discoba</taxon>
        <taxon>Euglenozoa</taxon>
        <taxon>Euglenida</taxon>
        <taxon>Spirocuta</taxon>
        <taxon>Euglenophyceae</taxon>
        <taxon>Eutreptiales</taxon>
        <taxon>Eutreptiaceae</taxon>
        <taxon>Eutreptiella</taxon>
    </lineage>
</organism>
<accession>A0A7S4FPQ5</accession>
<dbReference type="AlphaFoldDB" id="A0A7S4FPQ5"/>
<name>A0A7S4FPQ5_9EUGL</name>
<protein>
    <submittedName>
        <fullName evidence="1">Uncharacterized protein</fullName>
    </submittedName>
</protein>
<gene>
    <name evidence="1" type="ORF">EGYM00163_LOCUS16807</name>
</gene>